<reference evidence="2" key="1">
    <citation type="submission" date="2020-10" db="EMBL/GenBank/DDBJ databases">
        <authorList>
            <person name="Castelo-Branco R."/>
            <person name="Eusebio N."/>
            <person name="Adriana R."/>
            <person name="Vieira A."/>
            <person name="Brugerolle De Fraissinette N."/>
            <person name="Rezende De Castro R."/>
            <person name="Schneider M.P."/>
            <person name="Vasconcelos V."/>
            <person name="Leao P.N."/>
        </authorList>
    </citation>
    <scope>NUCLEOTIDE SEQUENCE</scope>
    <source>
        <strain evidence="2">LEGE 07157</strain>
    </source>
</reference>
<feature type="transmembrane region" description="Helical" evidence="1">
    <location>
        <begin position="220"/>
        <end position="240"/>
    </location>
</feature>
<accession>A0A8J7E0N2</accession>
<evidence type="ECO:0000256" key="1">
    <source>
        <dbReference type="SAM" id="Phobius"/>
    </source>
</evidence>
<feature type="transmembrane region" description="Helical" evidence="1">
    <location>
        <begin position="173"/>
        <end position="193"/>
    </location>
</feature>
<feature type="transmembrane region" description="Helical" evidence="1">
    <location>
        <begin position="15"/>
        <end position="33"/>
    </location>
</feature>
<feature type="transmembrane region" description="Helical" evidence="1">
    <location>
        <begin position="133"/>
        <end position="153"/>
    </location>
</feature>
<organism evidence="2 3">
    <name type="scientific">Lusitaniella coriacea LEGE 07157</name>
    <dbReference type="NCBI Taxonomy" id="945747"/>
    <lineage>
        <taxon>Bacteria</taxon>
        <taxon>Bacillati</taxon>
        <taxon>Cyanobacteriota</taxon>
        <taxon>Cyanophyceae</taxon>
        <taxon>Spirulinales</taxon>
        <taxon>Lusitaniellaceae</taxon>
        <taxon>Lusitaniella</taxon>
    </lineage>
</organism>
<protein>
    <submittedName>
        <fullName evidence="2">Uncharacterized protein</fullName>
    </submittedName>
</protein>
<keyword evidence="3" id="KW-1185">Reference proteome</keyword>
<keyword evidence="1" id="KW-0472">Membrane</keyword>
<sequence length="327" mass="36573">MNHYLVELHQQIDNLLFLIISGTISVILCFWCIPQTTGIMVDSAAGLAGKYLGRDQRTLVINSSTNNPELFSMLIAFGLGRIGGLANPLGSNFSNIYLMFVLAPIFVILKWFVRGESANIRHFYKLLVKEKALCLWHIIMSLIMFCFATFAYWCMTGVNQFSRLNEKMPLRSGFFLLLGGIGCLVGIAIFFWFENKLKAKRIELFEEISEEEHKASWRGFLLGTVGLIASCYFINAFFLAWSEIYSSALREIFGAAIFAGLHYFVGSLITSLPEMTVAIENYERLDAPDLNTAMASASQSNMTNLAIAALGSLLMGSFLLLGFNYKL</sequence>
<dbReference type="AlphaFoldDB" id="A0A8J7E0N2"/>
<feature type="transmembrane region" description="Helical" evidence="1">
    <location>
        <begin position="96"/>
        <end position="113"/>
    </location>
</feature>
<dbReference type="Proteomes" id="UP000654482">
    <property type="component" value="Unassembled WGS sequence"/>
</dbReference>
<feature type="transmembrane region" description="Helical" evidence="1">
    <location>
        <begin position="305"/>
        <end position="325"/>
    </location>
</feature>
<gene>
    <name evidence="2" type="ORF">IQ249_23610</name>
</gene>
<feature type="transmembrane region" description="Helical" evidence="1">
    <location>
        <begin position="252"/>
        <end position="272"/>
    </location>
</feature>
<keyword evidence="1" id="KW-0812">Transmembrane</keyword>
<comment type="caution">
    <text evidence="2">The sequence shown here is derived from an EMBL/GenBank/DDBJ whole genome shotgun (WGS) entry which is preliminary data.</text>
</comment>
<dbReference type="EMBL" id="JADEWZ010000066">
    <property type="protein sequence ID" value="MBE9118880.1"/>
    <property type="molecule type" value="Genomic_DNA"/>
</dbReference>
<proteinExistence type="predicted"/>
<name>A0A8J7E0N2_9CYAN</name>
<keyword evidence="1" id="KW-1133">Transmembrane helix</keyword>
<evidence type="ECO:0000313" key="2">
    <source>
        <dbReference type="EMBL" id="MBE9118880.1"/>
    </source>
</evidence>
<evidence type="ECO:0000313" key="3">
    <source>
        <dbReference type="Proteomes" id="UP000654482"/>
    </source>
</evidence>